<sequence>MNRDRDTTGPFVNRADMLRKRMEMIAVLVNRINEEEMEQERLNSKRKAGIISNILKNVGTFLLHRVK</sequence>
<name>A0A1B2DII4_9BACL</name>
<accession>A0A1B2DII4</accession>
<reference evidence="1" key="1">
    <citation type="submission" date="2016-08" db="EMBL/GenBank/DDBJ databases">
        <title>Complete Genome Seqeunce of Paenibacillus sp. BIHB 4019 from tea rhizoplane.</title>
        <authorList>
            <person name="Thakur R."/>
            <person name="Swarnkar M.K."/>
            <person name="Gulati A."/>
        </authorList>
    </citation>
    <scope>NUCLEOTIDE SEQUENCE [LARGE SCALE GENOMIC DNA]</scope>
    <source>
        <strain evidence="1">BIHB4019</strain>
    </source>
</reference>
<gene>
    <name evidence="1" type="ORF">BBD42_14395</name>
</gene>
<proteinExistence type="predicted"/>
<protein>
    <submittedName>
        <fullName evidence="1">Uncharacterized protein</fullName>
    </submittedName>
</protein>
<dbReference type="AlphaFoldDB" id="A0A1B2DII4"/>
<dbReference type="RefSeq" id="WP_046229097.1">
    <property type="nucleotide sequence ID" value="NZ_CP016808.1"/>
</dbReference>
<evidence type="ECO:0000313" key="1">
    <source>
        <dbReference type="EMBL" id="ANY67532.1"/>
    </source>
</evidence>
<organism evidence="1">
    <name type="scientific">Paenibacillus sp. BIHB 4019</name>
    <dbReference type="NCBI Taxonomy" id="1870819"/>
    <lineage>
        <taxon>Bacteria</taxon>
        <taxon>Bacillati</taxon>
        <taxon>Bacillota</taxon>
        <taxon>Bacilli</taxon>
        <taxon>Bacillales</taxon>
        <taxon>Paenibacillaceae</taxon>
        <taxon>Paenibacillus</taxon>
    </lineage>
</organism>
<dbReference type="EMBL" id="CP016808">
    <property type="protein sequence ID" value="ANY67532.1"/>
    <property type="molecule type" value="Genomic_DNA"/>
</dbReference>